<feature type="binding site" evidence="2">
    <location>
        <position position="103"/>
    </location>
    <ligand>
        <name>Fe cation</name>
        <dbReference type="ChEBI" id="CHEBI:24875"/>
    </ligand>
</feature>
<proteinExistence type="inferred from homology"/>
<keyword evidence="7" id="KW-1185">Reference proteome</keyword>
<dbReference type="PANTHER" id="PTHR43212">
    <property type="entry name" value="QUERCETIN 2,3-DIOXYGENASE"/>
    <property type="match status" value="1"/>
</dbReference>
<dbReference type="GO" id="GO:0051213">
    <property type="term" value="F:dioxygenase activity"/>
    <property type="evidence" value="ECO:0007669"/>
    <property type="project" value="UniProtKB-KW"/>
</dbReference>
<feature type="binding site" evidence="2">
    <location>
        <position position="101"/>
    </location>
    <ligand>
        <name>Fe cation</name>
        <dbReference type="ChEBI" id="CHEBI:24875"/>
    </ligand>
</feature>
<protein>
    <submittedName>
        <fullName evidence="6">Quercetin 2,3-dioxygenase</fullName>
    </submittedName>
</protein>
<dbReference type="GO" id="GO:0046872">
    <property type="term" value="F:metal ion binding"/>
    <property type="evidence" value="ECO:0007669"/>
    <property type="project" value="UniProtKB-KW"/>
</dbReference>
<name>A0A2S0MID4_9BURK</name>
<comment type="similarity">
    <text evidence="1 3">Belongs to the pirin family.</text>
</comment>
<evidence type="ECO:0000313" key="7">
    <source>
        <dbReference type="Proteomes" id="UP000239709"/>
    </source>
</evidence>
<dbReference type="PANTHER" id="PTHR43212:SF3">
    <property type="entry name" value="QUERCETIN 2,3-DIOXYGENASE"/>
    <property type="match status" value="1"/>
</dbReference>
<dbReference type="CDD" id="cd02910">
    <property type="entry name" value="cupin_Yhhw_N"/>
    <property type="match status" value="1"/>
</dbReference>
<evidence type="ECO:0000259" key="5">
    <source>
        <dbReference type="Pfam" id="PF17954"/>
    </source>
</evidence>
<keyword evidence="6" id="KW-0223">Dioxygenase</keyword>
<dbReference type="InterPro" id="IPR011051">
    <property type="entry name" value="RmlC_Cupin_sf"/>
</dbReference>
<feature type="domain" description="Quercetin 2,3-dioxygenase C-terminal cupin" evidence="5">
    <location>
        <begin position="146"/>
        <end position="231"/>
    </location>
</feature>
<keyword evidence="6" id="KW-0560">Oxidoreductase</keyword>
<dbReference type="Gene3D" id="2.60.120.10">
    <property type="entry name" value="Jelly Rolls"/>
    <property type="match status" value="2"/>
</dbReference>
<comment type="cofactor">
    <cofactor evidence="2">
        <name>Fe cation</name>
        <dbReference type="ChEBI" id="CHEBI:24875"/>
    </cofactor>
    <text evidence="2">Binds 1 Fe cation per subunit.</text>
</comment>
<feature type="binding site" evidence="2">
    <location>
        <position position="57"/>
    </location>
    <ligand>
        <name>Fe cation</name>
        <dbReference type="ChEBI" id="CHEBI:24875"/>
    </ligand>
</feature>
<dbReference type="CDD" id="cd20311">
    <property type="entry name" value="cupin_Yhhw_C"/>
    <property type="match status" value="1"/>
</dbReference>
<reference evidence="6 7" key="1">
    <citation type="submission" date="2018-03" db="EMBL/GenBank/DDBJ databases">
        <title>Genome sequencing of Ottowia sp.</title>
        <authorList>
            <person name="Kim S.-J."/>
            <person name="Heo J."/>
            <person name="Kwon S.-W."/>
        </authorList>
    </citation>
    <scope>NUCLEOTIDE SEQUENCE [LARGE SCALE GENOMIC DNA]</scope>
    <source>
        <strain evidence="6 7">KADR8-3</strain>
    </source>
</reference>
<dbReference type="PIRSF" id="PIRSF006232">
    <property type="entry name" value="Pirin"/>
    <property type="match status" value="1"/>
</dbReference>
<gene>
    <name evidence="6" type="ORF">C6570_15460</name>
</gene>
<evidence type="ECO:0000259" key="4">
    <source>
        <dbReference type="Pfam" id="PF02678"/>
    </source>
</evidence>
<dbReference type="AlphaFoldDB" id="A0A2S0MID4"/>
<dbReference type="EMBL" id="CP027666">
    <property type="protein sequence ID" value="AVO35463.1"/>
    <property type="molecule type" value="Genomic_DNA"/>
</dbReference>
<dbReference type="InterPro" id="IPR012093">
    <property type="entry name" value="Pirin"/>
</dbReference>
<dbReference type="SUPFAM" id="SSF51182">
    <property type="entry name" value="RmlC-like cupins"/>
    <property type="match status" value="1"/>
</dbReference>
<dbReference type="Pfam" id="PF02678">
    <property type="entry name" value="Pirin"/>
    <property type="match status" value="1"/>
</dbReference>
<dbReference type="Pfam" id="PF17954">
    <property type="entry name" value="Pirin_C_2"/>
    <property type="match status" value="1"/>
</dbReference>
<dbReference type="Proteomes" id="UP000239709">
    <property type="component" value="Chromosome"/>
</dbReference>
<evidence type="ECO:0000256" key="2">
    <source>
        <dbReference type="PIRSR" id="PIRSR006232-1"/>
    </source>
</evidence>
<evidence type="ECO:0000256" key="3">
    <source>
        <dbReference type="RuleBase" id="RU003457"/>
    </source>
</evidence>
<dbReference type="InterPro" id="IPR003829">
    <property type="entry name" value="Pirin_N_dom"/>
</dbReference>
<dbReference type="OrthoDB" id="321327at2"/>
<keyword evidence="2" id="KW-0479">Metal-binding</keyword>
<evidence type="ECO:0000256" key="1">
    <source>
        <dbReference type="ARBA" id="ARBA00008416"/>
    </source>
</evidence>
<accession>A0A2S0MID4</accession>
<organism evidence="6 7">
    <name type="scientific">Ottowia oryzae</name>
    <dbReference type="NCBI Taxonomy" id="2109914"/>
    <lineage>
        <taxon>Bacteria</taxon>
        <taxon>Pseudomonadati</taxon>
        <taxon>Pseudomonadota</taxon>
        <taxon>Betaproteobacteria</taxon>
        <taxon>Burkholderiales</taxon>
        <taxon>Comamonadaceae</taxon>
        <taxon>Ottowia</taxon>
    </lineage>
</organism>
<dbReference type="RefSeq" id="WP_106704011.1">
    <property type="nucleotide sequence ID" value="NZ_CP027666.1"/>
</dbReference>
<feature type="binding site" evidence="2">
    <location>
        <position position="59"/>
    </location>
    <ligand>
        <name>Fe cation</name>
        <dbReference type="ChEBI" id="CHEBI:24875"/>
    </ligand>
</feature>
<sequence>MIQIRKSQDRGYADHGWLKSNHSFSFAGYYDPAHMGWGNLRVINEDRVAPGKGFGAHSHRDMEIISYVLEGNLAHRDSMGNVEGIPPGDVQRMSAGSGVTHSEFNHAEGQITHFLQIWIEPNQTGIAPSYEQKTVPEADKRGQLRLVASPQSDAHAVKIHADAALYAGLFDGAEHATLALNPARKAYVHLVRGQLDVNGQRLTGGDAALIDGESQITLNHGHDAEVLVFDLAP</sequence>
<dbReference type="InterPro" id="IPR041602">
    <property type="entry name" value="Quercetinase_C"/>
</dbReference>
<keyword evidence="2" id="KW-0408">Iron</keyword>
<dbReference type="KEGG" id="otk:C6570_15460"/>
<dbReference type="InterPro" id="IPR014710">
    <property type="entry name" value="RmlC-like_jellyroll"/>
</dbReference>
<evidence type="ECO:0000313" key="6">
    <source>
        <dbReference type="EMBL" id="AVO35463.1"/>
    </source>
</evidence>
<feature type="domain" description="Pirin N-terminal" evidence="4">
    <location>
        <begin position="9"/>
        <end position="119"/>
    </location>
</feature>